<evidence type="ECO:0000256" key="7">
    <source>
        <dbReference type="SAM" id="MobiDB-lite"/>
    </source>
</evidence>
<name>A0A6G1G4R1_9PEZI</name>
<dbReference type="GeneID" id="54418089"/>
<keyword evidence="3" id="KW-0256">Endoplasmic reticulum</keyword>
<feature type="transmembrane region" description="Helical" evidence="8">
    <location>
        <begin position="253"/>
        <end position="278"/>
    </location>
</feature>
<dbReference type="RefSeq" id="XP_033534537.1">
    <property type="nucleotide sequence ID" value="XM_033677519.1"/>
</dbReference>
<feature type="compositionally biased region" description="Basic and acidic residues" evidence="7">
    <location>
        <begin position="300"/>
        <end position="309"/>
    </location>
</feature>
<evidence type="ECO:0000256" key="5">
    <source>
        <dbReference type="ARBA" id="ARBA00023098"/>
    </source>
</evidence>
<reference evidence="9 11" key="1">
    <citation type="submission" date="2020-01" db="EMBL/GenBank/DDBJ databases">
        <authorList>
            <consortium name="DOE Joint Genome Institute"/>
            <person name="Haridas S."/>
            <person name="Albert R."/>
            <person name="Binder M."/>
            <person name="Bloem J."/>
            <person name="Labutti K."/>
            <person name="Salamov A."/>
            <person name="Andreopoulos B."/>
            <person name="Baker S.E."/>
            <person name="Barry K."/>
            <person name="Bills G."/>
            <person name="Bluhm B.H."/>
            <person name="Cannon C."/>
            <person name="Castanera R."/>
            <person name="Culley D.E."/>
            <person name="Daum C."/>
            <person name="Ezra D."/>
            <person name="Gonzalez J.B."/>
            <person name="Henrissat B."/>
            <person name="Kuo A."/>
            <person name="Liang C."/>
            <person name="Lipzen A."/>
            <person name="Lutzoni F."/>
            <person name="Magnuson J."/>
            <person name="Mondo S."/>
            <person name="Nolan M."/>
            <person name="Ohm R."/>
            <person name="Pangilinan J."/>
            <person name="Park H.-J."/>
            <person name="Ramirez L."/>
            <person name="Alfaro M."/>
            <person name="Sun H."/>
            <person name="Tritt A."/>
            <person name="Yoshinaga Y."/>
            <person name="Zwiers L.-H."/>
            <person name="Turgeon B.G."/>
            <person name="Goodwin S.B."/>
            <person name="Spatafora J.W."/>
            <person name="Crous P.W."/>
            <person name="Grigoriev I.V."/>
        </authorList>
    </citation>
    <scope>NUCLEOTIDE SEQUENCE</scope>
    <source>
        <strain evidence="9 11">CBS 781.70</strain>
    </source>
</reference>
<accession>A0A6G1G4R1</accession>
<keyword evidence="5" id="KW-0443">Lipid metabolism</keyword>
<evidence type="ECO:0000256" key="8">
    <source>
        <dbReference type="SAM" id="Phobius"/>
    </source>
</evidence>
<keyword evidence="4 8" id="KW-1133">Transmembrane helix</keyword>
<feature type="compositionally biased region" description="Basic and acidic residues" evidence="7">
    <location>
        <begin position="392"/>
        <end position="413"/>
    </location>
</feature>
<feature type="transmembrane region" description="Helical" evidence="8">
    <location>
        <begin position="33"/>
        <end position="60"/>
    </location>
</feature>
<dbReference type="Pfam" id="PF06775">
    <property type="entry name" value="Seipin"/>
    <property type="match status" value="1"/>
</dbReference>
<evidence type="ECO:0000256" key="2">
    <source>
        <dbReference type="ARBA" id="ARBA00022692"/>
    </source>
</evidence>
<feature type="compositionally biased region" description="Low complexity" evidence="7">
    <location>
        <begin position="351"/>
        <end position="360"/>
    </location>
</feature>
<dbReference type="GO" id="GO:0140042">
    <property type="term" value="P:lipid droplet formation"/>
    <property type="evidence" value="ECO:0007669"/>
    <property type="project" value="UniProtKB-ARBA"/>
</dbReference>
<feature type="region of interest" description="Disordered" evidence="7">
    <location>
        <begin position="137"/>
        <end position="157"/>
    </location>
</feature>
<dbReference type="Proteomes" id="UP000504638">
    <property type="component" value="Unplaced"/>
</dbReference>
<dbReference type="InterPro" id="IPR009617">
    <property type="entry name" value="Seipin"/>
</dbReference>
<proteinExistence type="predicted"/>
<dbReference type="GO" id="GO:0005789">
    <property type="term" value="C:endoplasmic reticulum membrane"/>
    <property type="evidence" value="ECO:0007669"/>
    <property type="project" value="UniProtKB-SubCell"/>
</dbReference>
<feature type="region of interest" description="Disordered" evidence="7">
    <location>
        <begin position="290"/>
        <end position="413"/>
    </location>
</feature>
<dbReference type="GO" id="GO:0006629">
    <property type="term" value="P:lipid metabolic process"/>
    <property type="evidence" value="ECO:0007669"/>
    <property type="project" value="UniProtKB-KW"/>
</dbReference>
<evidence type="ECO:0000256" key="1">
    <source>
        <dbReference type="ARBA" id="ARBA00004477"/>
    </source>
</evidence>
<reference evidence="11" key="2">
    <citation type="submission" date="2020-04" db="EMBL/GenBank/DDBJ databases">
        <authorList>
            <consortium name="NCBI Genome Project"/>
        </authorList>
    </citation>
    <scope>NUCLEOTIDE SEQUENCE</scope>
    <source>
        <strain evidence="11">CBS 781.70</strain>
    </source>
</reference>
<organism evidence="9">
    <name type="scientific">Eremomyces bilateralis CBS 781.70</name>
    <dbReference type="NCBI Taxonomy" id="1392243"/>
    <lineage>
        <taxon>Eukaryota</taxon>
        <taxon>Fungi</taxon>
        <taxon>Dikarya</taxon>
        <taxon>Ascomycota</taxon>
        <taxon>Pezizomycotina</taxon>
        <taxon>Dothideomycetes</taxon>
        <taxon>Dothideomycetes incertae sedis</taxon>
        <taxon>Eremomycetales</taxon>
        <taxon>Eremomycetaceae</taxon>
        <taxon>Eremomyces</taxon>
    </lineage>
</organism>
<dbReference type="OrthoDB" id="3990054at2759"/>
<reference evidence="11" key="3">
    <citation type="submission" date="2025-04" db="UniProtKB">
        <authorList>
            <consortium name="RefSeq"/>
        </authorList>
    </citation>
    <scope>IDENTIFICATION</scope>
    <source>
        <strain evidence="11">CBS 781.70</strain>
    </source>
</reference>
<keyword evidence="6 8" id="KW-0472">Membrane</keyword>
<keyword evidence="2 8" id="KW-0812">Transmembrane</keyword>
<evidence type="ECO:0000313" key="11">
    <source>
        <dbReference type="RefSeq" id="XP_033534537.1"/>
    </source>
</evidence>
<evidence type="ECO:0000313" key="10">
    <source>
        <dbReference type="Proteomes" id="UP000504638"/>
    </source>
</evidence>
<dbReference type="CDD" id="cd23995">
    <property type="entry name" value="Seipin_BSCL2_like"/>
    <property type="match status" value="1"/>
</dbReference>
<gene>
    <name evidence="9 11" type="ORF">P152DRAFT_435193</name>
</gene>
<evidence type="ECO:0000313" key="9">
    <source>
        <dbReference type="EMBL" id="KAF1812906.1"/>
    </source>
</evidence>
<dbReference type="PANTHER" id="PTHR21212:SF0">
    <property type="entry name" value="SEIPIN"/>
    <property type="match status" value="1"/>
</dbReference>
<protein>
    <submittedName>
        <fullName evidence="9 11">Uncharacterized protein</fullName>
    </submittedName>
</protein>
<evidence type="ECO:0000256" key="6">
    <source>
        <dbReference type="ARBA" id="ARBA00023136"/>
    </source>
</evidence>
<evidence type="ECO:0000256" key="4">
    <source>
        <dbReference type="ARBA" id="ARBA00022989"/>
    </source>
</evidence>
<comment type="subcellular location">
    <subcellularLocation>
        <location evidence="1">Endoplasmic reticulum membrane</location>
        <topology evidence="1">Multi-pass membrane protein</topology>
    </subcellularLocation>
</comment>
<keyword evidence="10" id="KW-1185">Reference proteome</keyword>
<dbReference type="AlphaFoldDB" id="A0A6G1G4R1"/>
<dbReference type="PANTHER" id="PTHR21212">
    <property type="entry name" value="BERNARDINELLI-SEIP CONGENITAL LIPODYSTROPHY 2 HOMOLOG BSCL2 PROTEIN"/>
    <property type="match status" value="1"/>
</dbReference>
<sequence>MEDLDEDRRLFAVIKSTLLRPIAPFISKPARKAYLTTLIFILTSLLLLSVAVLAYILFYLSYIPSRGFTQPIYLQFHTRHAHPAPYAPHAPHAHLTLAHPLATNQPYDFSVLLHMPRTPSNAAAGNFMVDLRLSTRGSTTTTTAPAPDPPSDTPPLVHARRPAILTYRSAAFELLHKALRLPFLVTGMRHESEKITVPMASGVKFAKGVLNVPRAARVAVESDGGAELQIYEVRLKVEARYEGLRWVMYRWRVGSFVVGTGLFWGVEMGMFLVVWVGLMSYFAGEGDGGEMKGRGLGRNGKKETGLEVKVEEDDESGLSDTERHFPTFSRLGPSQSTSVKIKKEEGEEELLPQLEMPAGAEADDEEDEGHTVLSPAERFGGKSDSGLGTSLESERAGENVRRRSRLGEFVRDR</sequence>
<evidence type="ECO:0000256" key="3">
    <source>
        <dbReference type="ARBA" id="ARBA00022824"/>
    </source>
</evidence>
<dbReference type="EMBL" id="ML975156">
    <property type="protein sequence ID" value="KAF1812906.1"/>
    <property type="molecule type" value="Genomic_DNA"/>
</dbReference>